<evidence type="ECO:0000313" key="4">
    <source>
        <dbReference type="Proteomes" id="UP001595075"/>
    </source>
</evidence>
<dbReference type="InterPro" id="IPR000086">
    <property type="entry name" value="NUDIX_hydrolase_dom"/>
</dbReference>
<feature type="region of interest" description="Disordered" evidence="1">
    <location>
        <begin position="59"/>
        <end position="80"/>
    </location>
</feature>
<organism evidence="3 4">
    <name type="scientific">Oculimacula yallundae</name>
    <dbReference type="NCBI Taxonomy" id="86028"/>
    <lineage>
        <taxon>Eukaryota</taxon>
        <taxon>Fungi</taxon>
        <taxon>Dikarya</taxon>
        <taxon>Ascomycota</taxon>
        <taxon>Pezizomycotina</taxon>
        <taxon>Leotiomycetes</taxon>
        <taxon>Helotiales</taxon>
        <taxon>Ploettnerulaceae</taxon>
        <taxon>Oculimacula</taxon>
    </lineage>
</organism>
<dbReference type="EMBL" id="JAZHXI010000014">
    <property type="protein sequence ID" value="KAL2063956.1"/>
    <property type="molecule type" value="Genomic_DNA"/>
</dbReference>
<dbReference type="PANTHER" id="PTHR43736">
    <property type="entry name" value="ADP-RIBOSE PYROPHOSPHATASE"/>
    <property type="match status" value="1"/>
</dbReference>
<reference evidence="3 4" key="1">
    <citation type="journal article" date="2024" name="Commun. Biol.">
        <title>Comparative genomic analysis of thermophilic fungi reveals convergent evolutionary adaptations and gene losses.</title>
        <authorList>
            <person name="Steindorff A.S."/>
            <person name="Aguilar-Pontes M.V."/>
            <person name="Robinson A.J."/>
            <person name="Andreopoulos B."/>
            <person name="LaButti K."/>
            <person name="Kuo A."/>
            <person name="Mondo S."/>
            <person name="Riley R."/>
            <person name="Otillar R."/>
            <person name="Haridas S."/>
            <person name="Lipzen A."/>
            <person name="Grimwood J."/>
            <person name="Schmutz J."/>
            <person name="Clum A."/>
            <person name="Reid I.D."/>
            <person name="Moisan M.C."/>
            <person name="Butler G."/>
            <person name="Nguyen T.T.M."/>
            <person name="Dewar K."/>
            <person name="Conant G."/>
            <person name="Drula E."/>
            <person name="Henrissat B."/>
            <person name="Hansel C."/>
            <person name="Singer S."/>
            <person name="Hutchinson M.I."/>
            <person name="de Vries R.P."/>
            <person name="Natvig D.O."/>
            <person name="Powell A.J."/>
            <person name="Tsang A."/>
            <person name="Grigoriev I.V."/>
        </authorList>
    </citation>
    <scope>NUCLEOTIDE SEQUENCE [LARGE SCALE GENOMIC DNA]</scope>
    <source>
        <strain evidence="3 4">CBS 494.80</strain>
    </source>
</reference>
<keyword evidence="4" id="KW-1185">Reference proteome</keyword>
<protein>
    <recommendedName>
        <fullName evidence="2">Nudix hydrolase domain-containing protein</fullName>
    </recommendedName>
</protein>
<sequence length="195" mass="21747">MAQSTPPLAEFTFSPTLASFNVPMKTYLASPALKDKTREAISSGALIFSPTSKILILQRSPSDSSPNKWETPGGGVDEDDTTIMHGVAREVFEESGLTVTHIKRLVPLGDGGEEGFAFQNSRGLRVLKFTFEVEVESVDQVTLDAKEHQMFMWANEEEIRSGRMEDGFEFELTGWAQRDVIIEAFRLRRKEDEGA</sequence>
<dbReference type="CDD" id="cd02883">
    <property type="entry name" value="NUDIX_Hydrolase"/>
    <property type="match status" value="1"/>
</dbReference>
<dbReference type="PROSITE" id="PS51462">
    <property type="entry name" value="NUDIX"/>
    <property type="match status" value="1"/>
</dbReference>
<comment type="caution">
    <text evidence="3">The sequence shown here is derived from an EMBL/GenBank/DDBJ whole genome shotgun (WGS) entry which is preliminary data.</text>
</comment>
<feature type="compositionally biased region" description="Polar residues" evidence="1">
    <location>
        <begin position="59"/>
        <end position="68"/>
    </location>
</feature>
<dbReference type="PANTHER" id="PTHR43736:SF1">
    <property type="entry name" value="DIHYDRONEOPTERIN TRIPHOSPHATE DIPHOSPHATASE"/>
    <property type="match status" value="1"/>
</dbReference>
<name>A0ABR4C201_9HELO</name>
<dbReference type="Proteomes" id="UP001595075">
    <property type="component" value="Unassembled WGS sequence"/>
</dbReference>
<gene>
    <name evidence="3" type="ORF">VTL71DRAFT_4450</name>
</gene>
<evidence type="ECO:0000313" key="3">
    <source>
        <dbReference type="EMBL" id="KAL2063956.1"/>
    </source>
</evidence>
<evidence type="ECO:0000256" key="1">
    <source>
        <dbReference type="SAM" id="MobiDB-lite"/>
    </source>
</evidence>
<evidence type="ECO:0000259" key="2">
    <source>
        <dbReference type="PROSITE" id="PS51462"/>
    </source>
</evidence>
<dbReference type="Gene3D" id="3.90.79.10">
    <property type="entry name" value="Nucleoside Triphosphate Pyrophosphohydrolase"/>
    <property type="match status" value="1"/>
</dbReference>
<accession>A0ABR4C201</accession>
<dbReference type="SUPFAM" id="SSF55811">
    <property type="entry name" value="Nudix"/>
    <property type="match status" value="1"/>
</dbReference>
<proteinExistence type="predicted"/>
<dbReference type="Pfam" id="PF00293">
    <property type="entry name" value="NUDIX"/>
    <property type="match status" value="1"/>
</dbReference>
<feature type="domain" description="Nudix hydrolase" evidence="2">
    <location>
        <begin position="38"/>
        <end position="178"/>
    </location>
</feature>
<dbReference type="InterPro" id="IPR015797">
    <property type="entry name" value="NUDIX_hydrolase-like_dom_sf"/>
</dbReference>